<feature type="compositionally biased region" description="Basic and acidic residues" evidence="1">
    <location>
        <begin position="171"/>
        <end position="186"/>
    </location>
</feature>
<evidence type="ECO:0000256" key="1">
    <source>
        <dbReference type="SAM" id="MobiDB-lite"/>
    </source>
</evidence>
<evidence type="ECO:0000313" key="2">
    <source>
        <dbReference type="EMBL" id="KAJ8428100.1"/>
    </source>
</evidence>
<evidence type="ECO:0000313" key="3">
    <source>
        <dbReference type="Proteomes" id="UP001153076"/>
    </source>
</evidence>
<keyword evidence="3" id="KW-1185">Reference proteome</keyword>
<feature type="compositionally biased region" description="Polar residues" evidence="1">
    <location>
        <begin position="209"/>
        <end position="222"/>
    </location>
</feature>
<proteinExistence type="predicted"/>
<dbReference type="EMBL" id="JAKOGI010001051">
    <property type="protein sequence ID" value="KAJ8428100.1"/>
    <property type="molecule type" value="Genomic_DNA"/>
</dbReference>
<accession>A0A9Q1GZV9</accession>
<feature type="compositionally biased region" description="Basic residues" evidence="1">
    <location>
        <begin position="187"/>
        <end position="201"/>
    </location>
</feature>
<protein>
    <submittedName>
        <fullName evidence="2">Uncharacterized protein</fullName>
    </submittedName>
</protein>
<organism evidence="2 3">
    <name type="scientific">Carnegiea gigantea</name>
    <dbReference type="NCBI Taxonomy" id="171969"/>
    <lineage>
        <taxon>Eukaryota</taxon>
        <taxon>Viridiplantae</taxon>
        <taxon>Streptophyta</taxon>
        <taxon>Embryophyta</taxon>
        <taxon>Tracheophyta</taxon>
        <taxon>Spermatophyta</taxon>
        <taxon>Magnoliopsida</taxon>
        <taxon>eudicotyledons</taxon>
        <taxon>Gunneridae</taxon>
        <taxon>Pentapetalae</taxon>
        <taxon>Caryophyllales</taxon>
        <taxon>Cactineae</taxon>
        <taxon>Cactaceae</taxon>
        <taxon>Cactoideae</taxon>
        <taxon>Echinocereeae</taxon>
        <taxon>Carnegiea</taxon>
    </lineage>
</organism>
<gene>
    <name evidence="2" type="ORF">Cgig2_012392</name>
</gene>
<name>A0A9Q1GZV9_9CARY</name>
<sequence length="222" mass="25478">MKQVRKIMKKVIVSLTDSDLMSWQDIDSEGDGIGNADLEDEIPRLIDTGTDDDNGNPSENVCSKIYLNGNMWARNSNGTLYIGAKLHTLFYTACNAYTEHVHKQAMEAIKKESIATYEWLFREPVQNWARYTFPPELKCPGNTMNFVESFNGKIEKLRCSKCNQYGHSSRSHREGGVLDIRRGKDQIRKRKETRQKRKVGRLRKDEQTPIATSSTKLSSQKR</sequence>
<comment type="caution">
    <text evidence="2">The sequence shown here is derived from an EMBL/GenBank/DDBJ whole genome shotgun (WGS) entry which is preliminary data.</text>
</comment>
<dbReference type="AlphaFoldDB" id="A0A9Q1GZV9"/>
<dbReference type="Proteomes" id="UP001153076">
    <property type="component" value="Unassembled WGS sequence"/>
</dbReference>
<feature type="region of interest" description="Disordered" evidence="1">
    <location>
        <begin position="165"/>
        <end position="222"/>
    </location>
</feature>
<dbReference type="OrthoDB" id="1844242at2759"/>
<reference evidence="2" key="1">
    <citation type="submission" date="2022-04" db="EMBL/GenBank/DDBJ databases">
        <title>Carnegiea gigantea Genome sequencing and assembly v2.</title>
        <authorList>
            <person name="Copetti D."/>
            <person name="Sanderson M.J."/>
            <person name="Burquez A."/>
            <person name="Wojciechowski M.F."/>
        </authorList>
    </citation>
    <scope>NUCLEOTIDE SEQUENCE</scope>
    <source>
        <strain evidence="2">SGP5-SGP5p</strain>
        <tissue evidence="2">Aerial part</tissue>
    </source>
</reference>